<dbReference type="PIRSF" id="PIRSF000509">
    <property type="entry name" value="Trp_DMAT"/>
    <property type="match status" value="1"/>
</dbReference>
<evidence type="ECO:0000256" key="2">
    <source>
        <dbReference type="ARBA" id="ARBA00022679"/>
    </source>
</evidence>
<dbReference type="PANTHER" id="PTHR40627">
    <property type="entry name" value="INDOLE PRENYLTRANSFERASE TDIB-RELATED"/>
    <property type="match status" value="1"/>
</dbReference>
<name>A0A0U5G4G0_ASPCI</name>
<dbReference type="PANTHER" id="PTHR40627:SF3">
    <property type="entry name" value="PRENYLTRANSFERASE ASQH2-RELATED"/>
    <property type="match status" value="1"/>
</dbReference>
<dbReference type="SFLD" id="SFLDG01162">
    <property type="entry name" value="I"/>
    <property type="match status" value="1"/>
</dbReference>
<evidence type="ECO:0000256" key="3">
    <source>
        <dbReference type="PIRSR" id="PIRSR000509-1"/>
    </source>
</evidence>
<feature type="binding site" evidence="3">
    <location>
        <position position="208"/>
    </location>
    <ligand>
        <name>dimethylallyl diphosphate</name>
        <dbReference type="ChEBI" id="CHEBI:57623"/>
    </ligand>
</feature>
<dbReference type="CDD" id="cd13929">
    <property type="entry name" value="PT-DMATS_CymD"/>
    <property type="match status" value="1"/>
</dbReference>
<dbReference type="GO" id="GO:0016765">
    <property type="term" value="F:transferase activity, transferring alkyl or aryl (other than methyl) groups"/>
    <property type="evidence" value="ECO:0007669"/>
    <property type="project" value="InterPro"/>
</dbReference>
<sequence length="443" mass="49707">MTRETAVAPPQASTPPHQDLQSQQAWKFLSKVLTSPNADHQLWWDALAPVFGSSMAITGYSIAAQYQHLLKIHAAIIPSLGPFPKGAARKNITWPSTFGPGPLEASVNYQQNNTTLYRFTIEPTGPYAGTDADPLNELAPRHLLHHLRHLQPGLDISAYSALRPLLGINGDEGRRHWEALRAVPHKSHTAVALDLQRDPCSSFNVKIYLPPLLRATALGTDVVSLMFDSLREYRATTGSTVDFALVEDFMVENRTRMLTDKSYVSFDCKDPRRSRMKIYTEAIVTSLPEVHAFWTLGGRLVGSGGAGPQSDKGFELVAKVWEALFRVPLPDGRRRESMHIQVNWEMSPAEPGALVPKIYFTVIEDYDRYVSEVVVRLFKDLGWTDHIQTQKRIEQEAYPLCFSNPKSTHCYMWIAIAYTTKSGPYVTVYTDPSAEMLEAQRHS</sequence>
<feature type="binding site" evidence="3">
    <location>
        <position position="206"/>
    </location>
    <ligand>
        <name>dimethylallyl diphosphate</name>
        <dbReference type="ChEBI" id="CHEBI:57623"/>
    </ligand>
</feature>
<dbReference type="OrthoDB" id="3354387at2759"/>
<gene>
    <name evidence="4" type="ORF">ASPCAL09676</name>
</gene>
<dbReference type="Proteomes" id="UP000054771">
    <property type="component" value="Unassembled WGS sequence"/>
</dbReference>
<dbReference type="InterPro" id="IPR033964">
    <property type="entry name" value="ABBA"/>
</dbReference>
<feature type="binding site" evidence="3">
    <location>
        <position position="279"/>
    </location>
    <ligand>
        <name>dimethylallyl diphosphate</name>
        <dbReference type="ChEBI" id="CHEBI:57623"/>
    </ligand>
</feature>
<dbReference type="GO" id="GO:0009820">
    <property type="term" value="P:alkaloid metabolic process"/>
    <property type="evidence" value="ECO:0007669"/>
    <property type="project" value="InterPro"/>
</dbReference>
<dbReference type="Pfam" id="PF11991">
    <property type="entry name" value="Trp_DMAT"/>
    <property type="match status" value="1"/>
</dbReference>
<dbReference type="AlphaFoldDB" id="A0A0U5G4G0"/>
<keyword evidence="5" id="KW-1185">Reference proteome</keyword>
<dbReference type="SFLD" id="SFLDS00036">
    <property type="entry name" value="Aromatic_Prenyltransferase"/>
    <property type="match status" value="1"/>
</dbReference>
<evidence type="ECO:0008006" key="6">
    <source>
        <dbReference type="Google" id="ProtNLM"/>
    </source>
</evidence>
<reference evidence="5" key="1">
    <citation type="journal article" date="2016" name="Genome Announc.">
        <title>Draft genome sequences of fungus Aspergillus calidoustus.</title>
        <authorList>
            <person name="Horn F."/>
            <person name="Linde J."/>
            <person name="Mattern D.J."/>
            <person name="Walther G."/>
            <person name="Guthke R."/>
            <person name="Scherlach K."/>
            <person name="Martin K."/>
            <person name="Brakhage A.A."/>
            <person name="Petzke L."/>
            <person name="Valiante V."/>
        </authorList>
    </citation>
    <scope>NUCLEOTIDE SEQUENCE [LARGE SCALE GENOMIC DNA]</scope>
    <source>
        <strain evidence="5">SF006504</strain>
    </source>
</reference>
<feature type="binding site" evidence="3">
    <location>
        <position position="275"/>
    </location>
    <ligand>
        <name>dimethylallyl diphosphate</name>
        <dbReference type="ChEBI" id="CHEBI:57623"/>
    </ligand>
</feature>
<comment type="similarity">
    <text evidence="1">Belongs to the tryptophan dimethylallyltransferase family.</text>
</comment>
<keyword evidence="2" id="KW-0808">Transferase</keyword>
<dbReference type="InterPro" id="IPR012148">
    <property type="entry name" value="ABBA_DMATS-like"/>
</dbReference>
<feature type="binding site" evidence="3">
    <location>
        <position position="359"/>
    </location>
    <ligand>
        <name>dimethylallyl diphosphate</name>
        <dbReference type="ChEBI" id="CHEBI:57623"/>
    </ligand>
</feature>
<dbReference type="EMBL" id="CDMC01000008">
    <property type="protein sequence ID" value="CEL06499.1"/>
    <property type="molecule type" value="Genomic_DNA"/>
</dbReference>
<proteinExistence type="inferred from homology"/>
<dbReference type="OMA" id="CAFRITV"/>
<organism evidence="4 5">
    <name type="scientific">Aspergillus calidoustus</name>
    <dbReference type="NCBI Taxonomy" id="454130"/>
    <lineage>
        <taxon>Eukaryota</taxon>
        <taxon>Fungi</taxon>
        <taxon>Dikarya</taxon>
        <taxon>Ascomycota</taxon>
        <taxon>Pezizomycotina</taxon>
        <taxon>Eurotiomycetes</taxon>
        <taxon>Eurotiomycetidae</taxon>
        <taxon>Eurotiales</taxon>
        <taxon>Aspergillaceae</taxon>
        <taxon>Aspergillus</taxon>
        <taxon>Aspergillus subgen. Nidulantes</taxon>
    </lineage>
</organism>
<protein>
    <recommendedName>
        <fullName evidence="6">Aromatic prenyltransferase</fullName>
    </recommendedName>
</protein>
<dbReference type="InterPro" id="IPR017795">
    <property type="entry name" value="ABBA_NscD-like"/>
</dbReference>
<dbReference type="NCBIfam" id="TIGR03429">
    <property type="entry name" value="arom_pren_DMATS"/>
    <property type="match status" value="1"/>
</dbReference>
<feature type="binding site" evidence="3">
    <location>
        <position position="118"/>
    </location>
    <ligand>
        <name>dimethylallyl diphosphate</name>
        <dbReference type="ChEBI" id="CHEBI:57623"/>
    </ligand>
</feature>
<evidence type="ECO:0000313" key="5">
    <source>
        <dbReference type="Proteomes" id="UP000054771"/>
    </source>
</evidence>
<feature type="binding site" evidence="3">
    <location>
        <position position="277"/>
    </location>
    <ligand>
        <name>dimethylallyl diphosphate</name>
        <dbReference type="ChEBI" id="CHEBI:57623"/>
    </ligand>
</feature>
<evidence type="ECO:0000256" key="1">
    <source>
        <dbReference type="ARBA" id="ARBA00010209"/>
    </source>
</evidence>
<accession>A0A0U5G4G0</accession>
<evidence type="ECO:0000313" key="4">
    <source>
        <dbReference type="EMBL" id="CEL06499.1"/>
    </source>
</evidence>
<feature type="binding site" evidence="3">
    <location>
        <position position="104"/>
    </location>
    <ligand>
        <name>L-tryptophan</name>
        <dbReference type="ChEBI" id="CHEBI:57912"/>
    </ligand>
</feature>